<name>A0A224YC72_9ACAR</name>
<dbReference type="InterPro" id="IPR012674">
    <property type="entry name" value="Calycin"/>
</dbReference>
<sequence length="195" mass="22363">MGSPFIWRFISLVYLATTKGTSVTPDSLPAVSAAAFNIKQFVETSDPIWTYNSTENTTILCKVGQKREITENTYSFNRSYYRGYSNWTTLDGEGTFDSTDKAKLNVVLQEYNYTETLLYTDNYNSCAIVQVTPMNAEAEPWYEHLVKNSSITKRKNKNCTDFFKNTAKAGRKVYRSRCLHMLSIGNATFSRWELH</sequence>
<feature type="signal peptide" evidence="1">
    <location>
        <begin position="1"/>
        <end position="20"/>
    </location>
</feature>
<evidence type="ECO:0000256" key="1">
    <source>
        <dbReference type="SAM" id="SignalP"/>
    </source>
</evidence>
<accession>A0A224YC72</accession>
<dbReference type="EMBL" id="GFPF01004152">
    <property type="protein sequence ID" value="MAA15298.1"/>
    <property type="molecule type" value="Transcribed_RNA"/>
</dbReference>
<proteinExistence type="predicted"/>
<feature type="chain" id="PRO_5013324969" evidence="1">
    <location>
        <begin position="21"/>
        <end position="195"/>
    </location>
</feature>
<keyword evidence="1" id="KW-0732">Signal</keyword>
<dbReference type="AlphaFoldDB" id="A0A224YC72"/>
<reference evidence="2" key="1">
    <citation type="journal article" date="2017" name="Parasit. Vectors">
        <title>Sialotranscriptomics of Rhipicephalus zambeziensis reveals intricate expression profiles of secretory proteins and suggests tight temporal transcriptional regulation during blood-feeding.</title>
        <authorList>
            <person name="de Castro M.H."/>
            <person name="de Klerk D."/>
            <person name="Pienaar R."/>
            <person name="Rees D.J.G."/>
            <person name="Mans B.J."/>
        </authorList>
    </citation>
    <scope>NUCLEOTIDE SEQUENCE</scope>
    <source>
        <tissue evidence="2">Salivary glands</tissue>
    </source>
</reference>
<organism evidence="2">
    <name type="scientific">Rhipicephalus zambeziensis</name>
    <dbReference type="NCBI Taxonomy" id="60191"/>
    <lineage>
        <taxon>Eukaryota</taxon>
        <taxon>Metazoa</taxon>
        <taxon>Ecdysozoa</taxon>
        <taxon>Arthropoda</taxon>
        <taxon>Chelicerata</taxon>
        <taxon>Arachnida</taxon>
        <taxon>Acari</taxon>
        <taxon>Parasitiformes</taxon>
        <taxon>Ixodida</taxon>
        <taxon>Ixodoidea</taxon>
        <taxon>Ixodidae</taxon>
        <taxon>Rhipicephalinae</taxon>
        <taxon>Rhipicephalus</taxon>
        <taxon>Rhipicephalus</taxon>
    </lineage>
</organism>
<evidence type="ECO:0000313" key="2">
    <source>
        <dbReference type="EMBL" id="MAA15298.1"/>
    </source>
</evidence>
<protein>
    <submittedName>
        <fullName evidence="2">Lipocalin</fullName>
    </submittedName>
</protein>
<dbReference type="Gene3D" id="2.40.128.20">
    <property type="match status" value="1"/>
</dbReference>